<proteinExistence type="predicted"/>
<comment type="caution">
    <text evidence="1">The sequence shown here is derived from an EMBL/GenBank/DDBJ whole genome shotgun (WGS) entry which is preliminary data.</text>
</comment>
<gene>
    <name evidence="1" type="ORF">L1987_33945</name>
</gene>
<dbReference type="EMBL" id="CM042028">
    <property type="protein sequence ID" value="KAI3798667.1"/>
    <property type="molecule type" value="Genomic_DNA"/>
</dbReference>
<accession>A0ACB9HS67</accession>
<evidence type="ECO:0000313" key="1">
    <source>
        <dbReference type="EMBL" id="KAI3798667.1"/>
    </source>
</evidence>
<dbReference type="Proteomes" id="UP001056120">
    <property type="component" value="Linkage Group LG11"/>
</dbReference>
<reference evidence="2" key="1">
    <citation type="journal article" date="2022" name="Mol. Ecol. Resour.">
        <title>The genomes of chicory, endive, great burdock and yacon provide insights into Asteraceae palaeo-polyploidization history and plant inulin production.</title>
        <authorList>
            <person name="Fan W."/>
            <person name="Wang S."/>
            <person name="Wang H."/>
            <person name="Wang A."/>
            <person name="Jiang F."/>
            <person name="Liu H."/>
            <person name="Zhao H."/>
            <person name="Xu D."/>
            <person name="Zhang Y."/>
        </authorList>
    </citation>
    <scope>NUCLEOTIDE SEQUENCE [LARGE SCALE GENOMIC DNA]</scope>
    <source>
        <strain evidence="2">cv. Yunnan</strain>
    </source>
</reference>
<keyword evidence="2" id="KW-1185">Reference proteome</keyword>
<protein>
    <submittedName>
        <fullName evidence="1">Uncharacterized protein</fullName>
    </submittedName>
</protein>
<sequence>MLFLVIHVNSVSFNFTSFQPNNQMIVYQGDAFASSGIQVTKNQRDKSLKNSVGRALYSEPVRIWDKKTRKLTDFITHFTFSMNALNATNYGDGLSFFLMPYEPEIPPGSFGGYLGLFSPASAFNSSNNTVVAVEFDSFKNRWDPSDNHVGINVNSIVSVANISWDTSIKDGRIANAWVSYDSSTYNLSVFLSYEENLFFVGRSSLWYVVDLREVLPELVRIGFSAGTGDWIETHTVFSWAFNSSLGESKTRVKKNTWLTTGLATGSGALSLMVGFLWFFLWKKRSLLSRRSEDMAIEYDFGSNMGPKRYSFHELRSVTRSSGGSYSSAGSSKGLLETHKDGL</sequence>
<reference evidence="1 2" key="2">
    <citation type="journal article" date="2022" name="Mol. Ecol. Resour.">
        <title>The genomes of chicory, endive, great burdock and yacon provide insights into Asteraceae paleo-polyploidization history and plant inulin production.</title>
        <authorList>
            <person name="Fan W."/>
            <person name="Wang S."/>
            <person name="Wang H."/>
            <person name="Wang A."/>
            <person name="Jiang F."/>
            <person name="Liu H."/>
            <person name="Zhao H."/>
            <person name="Xu D."/>
            <person name="Zhang Y."/>
        </authorList>
    </citation>
    <scope>NUCLEOTIDE SEQUENCE [LARGE SCALE GENOMIC DNA]</scope>
    <source>
        <strain evidence="2">cv. Yunnan</strain>
        <tissue evidence="1">Leaves</tissue>
    </source>
</reference>
<name>A0ACB9HS67_9ASTR</name>
<evidence type="ECO:0000313" key="2">
    <source>
        <dbReference type="Proteomes" id="UP001056120"/>
    </source>
</evidence>
<organism evidence="1 2">
    <name type="scientific">Smallanthus sonchifolius</name>
    <dbReference type="NCBI Taxonomy" id="185202"/>
    <lineage>
        <taxon>Eukaryota</taxon>
        <taxon>Viridiplantae</taxon>
        <taxon>Streptophyta</taxon>
        <taxon>Embryophyta</taxon>
        <taxon>Tracheophyta</taxon>
        <taxon>Spermatophyta</taxon>
        <taxon>Magnoliopsida</taxon>
        <taxon>eudicotyledons</taxon>
        <taxon>Gunneridae</taxon>
        <taxon>Pentapetalae</taxon>
        <taxon>asterids</taxon>
        <taxon>campanulids</taxon>
        <taxon>Asterales</taxon>
        <taxon>Asteraceae</taxon>
        <taxon>Asteroideae</taxon>
        <taxon>Heliantheae alliance</taxon>
        <taxon>Millerieae</taxon>
        <taxon>Smallanthus</taxon>
    </lineage>
</organism>